<name>A0A1B6KVD5_9HEMI</name>
<feature type="region of interest" description="Disordered" evidence="2">
    <location>
        <begin position="287"/>
        <end position="318"/>
    </location>
</feature>
<dbReference type="PROSITE" id="PS01186">
    <property type="entry name" value="EGF_2"/>
    <property type="match status" value="1"/>
</dbReference>
<dbReference type="PROSITE" id="PS50026">
    <property type="entry name" value="EGF_3"/>
    <property type="match status" value="1"/>
</dbReference>
<feature type="non-terminal residue" evidence="6">
    <location>
        <position position="1"/>
    </location>
</feature>
<evidence type="ECO:0000259" key="4">
    <source>
        <dbReference type="PROSITE" id="PS50026"/>
    </source>
</evidence>
<evidence type="ECO:0000313" key="6">
    <source>
        <dbReference type="EMBL" id="JAT15400.1"/>
    </source>
</evidence>
<reference evidence="6" key="1">
    <citation type="submission" date="2015-11" db="EMBL/GenBank/DDBJ databases">
        <title>De novo transcriptome assembly of four potential Pierce s Disease insect vectors from Arizona vineyards.</title>
        <authorList>
            <person name="Tassone E.E."/>
        </authorList>
    </citation>
    <scope>NUCLEOTIDE SEQUENCE</scope>
</reference>
<keyword evidence="3" id="KW-1133">Transmembrane helix</keyword>
<keyword evidence="1" id="KW-0245">EGF-like domain</keyword>
<evidence type="ECO:0000313" key="5">
    <source>
        <dbReference type="EMBL" id="JAT13276.1"/>
    </source>
</evidence>
<dbReference type="PANTHER" id="PTHR24044">
    <property type="entry name" value="NOTCH LIGAND FAMILY MEMBER"/>
    <property type="match status" value="1"/>
</dbReference>
<dbReference type="Gene3D" id="2.10.25.10">
    <property type="entry name" value="Laminin"/>
    <property type="match status" value="2"/>
</dbReference>
<dbReference type="InterPro" id="IPR000742">
    <property type="entry name" value="EGF"/>
</dbReference>
<dbReference type="AlphaFoldDB" id="A0A1B6KVD5"/>
<feature type="transmembrane region" description="Helical" evidence="3">
    <location>
        <begin position="211"/>
        <end position="233"/>
    </location>
</feature>
<dbReference type="SMART" id="SM00181">
    <property type="entry name" value="EGF"/>
    <property type="match status" value="3"/>
</dbReference>
<dbReference type="GO" id="GO:0005112">
    <property type="term" value="F:Notch binding"/>
    <property type="evidence" value="ECO:0007669"/>
    <property type="project" value="TreeGrafter"/>
</dbReference>
<dbReference type="EMBL" id="GEBQ01024577">
    <property type="protein sequence ID" value="JAT15400.1"/>
    <property type="molecule type" value="Transcribed_RNA"/>
</dbReference>
<accession>A0A1B6KVD5</accession>
<dbReference type="SUPFAM" id="SSF57196">
    <property type="entry name" value="EGF/Laminin"/>
    <property type="match status" value="1"/>
</dbReference>
<proteinExistence type="predicted"/>
<gene>
    <name evidence="5" type="ORF">g.39146</name>
    <name evidence="6" type="ORF">g.39150</name>
</gene>
<evidence type="ECO:0000256" key="1">
    <source>
        <dbReference type="PROSITE-ProRule" id="PRU00076"/>
    </source>
</evidence>
<keyword evidence="3" id="KW-0472">Membrane</keyword>
<keyword evidence="1" id="KW-1015">Disulfide bond</keyword>
<feature type="domain" description="EGF-like" evidence="4">
    <location>
        <begin position="111"/>
        <end position="151"/>
    </location>
</feature>
<dbReference type="EMBL" id="GEBQ01026701">
    <property type="protein sequence ID" value="JAT13276.1"/>
    <property type="molecule type" value="Transcribed_RNA"/>
</dbReference>
<dbReference type="PROSITE" id="PS00022">
    <property type="entry name" value="EGF_1"/>
    <property type="match status" value="1"/>
</dbReference>
<organism evidence="6">
    <name type="scientific">Graphocephala atropunctata</name>
    <dbReference type="NCBI Taxonomy" id="36148"/>
    <lineage>
        <taxon>Eukaryota</taxon>
        <taxon>Metazoa</taxon>
        <taxon>Ecdysozoa</taxon>
        <taxon>Arthropoda</taxon>
        <taxon>Hexapoda</taxon>
        <taxon>Insecta</taxon>
        <taxon>Pterygota</taxon>
        <taxon>Neoptera</taxon>
        <taxon>Paraneoptera</taxon>
        <taxon>Hemiptera</taxon>
        <taxon>Auchenorrhyncha</taxon>
        <taxon>Membracoidea</taxon>
        <taxon>Cicadellidae</taxon>
        <taxon>Cicadellinae</taxon>
        <taxon>Cicadellini</taxon>
        <taxon>Graphocephala</taxon>
    </lineage>
</organism>
<keyword evidence="3" id="KW-0812">Transmembrane</keyword>
<evidence type="ECO:0000256" key="3">
    <source>
        <dbReference type="SAM" id="Phobius"/>
    </source>
</evidence>
<protein>
    <recommendedName>
        <fullName evidence="4">EGF-like domain-containing protein</fullName>
    </recommendedName>
</protein>
<feature type="disulfide bond" evidence="1">
    <location>
        <begin position="141"/>
        <end position="150"/>
    </location>
</feature>
<dbReference type="PANTHER" id="PTHR24044:SF420">
    <property type="entry name" value="DELTA AND NOTCH-LIKE EPIDERMAL GROWTH FACTOR-RELATED RECEPTOR ISOFORM X1"/>
    <property type="match status" value="1"/>
</dbReference>
<evidence type="ECO:0000256" key="2">
    <source>
        <dbReference type="SAM" id="MobiDB-lite"/>
    </source>
</evidence>
<sequence>ATYRSSPKALVSAYSGVWVREKCNPVIQPVMKVIPATVTKTATELPSPQVNASHPLCLNKGLWLGDRGYCNCLPGYSGALCEVDECLDFCIEGACHVTSRGRECVCADGYTGDRCELPVCHNYCVTGTCSMDLTGQPQCHCKEGYSGDRCEVNFTQQQEVKNSLQEVCLAFCKLWTQSAKENIQPFDVCRCPEVELISAQMAWGWRRDHTLVGLVVFCGVLSAAVALLAKQVVKLRRRPRFKKRIIVNKGVTPLTCRPPEPQCEITIENCCNMNICETPCFEPDFRQPQAAHGKPPQSSKEEKKTLLGNMELPPDDLY</sequence>
<comment type="caution">
    <text evidence="1">Lacks conserved residue(s) required for the propagation of feature annotation.</text>
</comment>
<dbReference type="InterPro" id="IPR050906">
    <property type="entry name" value="Notch_signaling"/>
</dbReference>